<evidence type="ECO:0000256" key="5">
    <source>
        <dbReference type="SAM" id="SignalP"/>
    </source>
</evidence>
<evidence type="ECO:0000313" key="8">
    <source>
        <dbReference type="Proteomes" id="UP001596410"/>
    </source>
</evidence>
<dbReference type="Pfam" id="PF04069">
    <property type="entry name" value="OpuAC"/>
    <property type="match status" value="1"/>
</dbReference>
<dbReference type="Gene3D" id="3.40.190.100">
    <property type="entry name" value="Glycine betaine-binding periplasmic protein, domain 2"/>
    <property type="match status" value="1"/>
</dbReference>
<keyword evidence="8" id="KW-1185">Reference proteome</keyword>
<organism evidence="7 8">
    <name type="scientific">Halobacillus seohaensis</name>
    <dbReference type="NCBI Taxonomy" id="447421"/>
    <lineage>
        <taxon>Bacteria</taxon>
        <taxon>Bacillati</taxon>
        <taxon>Bacillota</taxon>
        <taxon>Bacilli</taxon>
        <taxon>Bacillales</taxon>
        <taxon>Bacillaceae</taxon>
        <taxon>Halobacillus</taxon>
    </lineage>
</organism>
<dbReference type="Gene3D" id="3.40.190.10">
    <property type="entry name" value="Periplasmic binding protein-like II"/>
    <property type="match status" value="1"/>
</dbReference>
<dbReference type="PANTHER" id="PTHR47737:SF1">
    <property type="entry name" value="GLYCINE BETAINE_PROLINE BETAINE TRANSPORT SYSTEM PERMEASE PROTEIN PROW"/>
    <property type="match status" value="1"/>
</dbReference>
<evidence type="ECO:0000256" key="3">
    <source>
        <dbReference type="ARBA" id="ARBA00022475"/>
    </source>
</evidence>
<evidence type="ECO:0000256" key="1">
    <source>
        <dbReference type="ARBA" id="ARBA00004236"/>
    </source>
</evidence>
<evidence type="ECO:0000256" key="4">
    <source>
        <dbReference type="ARBA" id="ARBA00023136"/>
    </source>
</evidence>
<name>A0ABW2EI77_9BACI</name>
<gene>
    <name evidence="7" type="ORF">ACFQIC_08970</name>
</gene>
<keyword evidence="5" id="KW-0732">Signal</keyword>
<keyword evidence="3" id="KW-1003">Cell membrane</keyword>
<dbReference type="EMBL" id="JBHSZV010000021">
    <property type="protein sequence ID" value="MFC7061990.1"/>
    <property type="molecule type" value="Genomic_DNA"/>
</dbReference>
<feature type="signal peptide" evidence="5">
    <location>
        <begin position="1"/>
        <end position="21"/>
    </location>
</feature>
<comment type="caution">
    <text evidence="7">The sequence shown here is derived from an EMBL/GenBank/DDBJ whole genome shotgun (WGS) entry which is preliminary data.</text>
</comment>
<evidence type="ECO:0000256" key="2">
    <source>
        <dbReference type="ARBA" id="ARBA00022448"/>
    </source>
</evidence>
<evidence type="ECO:0000259" key="6">
    <source>
        <dbReference type="Pfam" id="PF04069"/>
    </source>
</evidence>
<dbReference type="RefSeq" id="WP_204709020.1">
    <property type="nucleotide sequence ID" value="NZ_JBHSZV010000021.1"/>
</dbReference>
<proteinExistence type="predicted"/>
<comment type="subcellular location">
    <subcellularLocation>
        <location evidence="1">Cell membrane</location>
    </subcellularLocation>
</comment>
<evidence type="ECO:0000313" key="7">
    <source>
        <dbReference type="EMBL" id="MFC7061990.1"/>
    </source>
</evidence>
<dbReference type="PROSITE" id="PS51257">
    <property type="entry name" value="PROKAR_LIPOPROTEIN"/>
    <property type="match status" value="1"/>
</dbReference>
<feature type="domain" description="ABC-type glycine betaine transport system substrate-binding" evidence="6">
    <location>
        <begin position="38"/>
        <end position="279"/>
    </location>
</feature>
<dbReference type="Proteomes" id="UP001596410">
    <property type="component" value="Unassembled WGS sequence"/>
</dbReference>
<dbReference type="InterPro" id="IPR007210">
    <property type="entry name" value="ABC_Gly_betaine_transp_sub-bd"/>
</dbReference>
<accession>A0ABW2EI77</accession>
<sequence length="291" mass="32630">MKKLLLLGIMTTLLALIGCSADEEASSKSNEESNKDQTIKFGVTPWTSTVPPTEIAQLVLEDMGYTVEGTETNVGGVFMGLSRGDLDVFMDAWLPMHQVHLDKFEDKLDQTAVSYPEAQTGWVVPTYMEDINSISDLEGKEDRFNNEMYGIEEGASATEESDEIIEAYGLDMKQVNSSEGGMIAEASRKMAQEEPVVFYGWRPHTMFNKYDLKVIENDQGFFGSSSVEVITNSDLKDKAPEAYEFLSNWSISIDDVEEMIVEIEENGKDSKEVAREWINDNQDKVDEMMGE</sequence>
<protein>
    <submittedName>
        <fullName evidence="7">Glycine betaine ABC transporter substrate-binding protein</fullName>
    </submittedName>
</protein>
<dbReference type="SUPFAM" id="SSF53850">
    <property type="entry name" value="Periplasmic binding protein-like II"/>
    <property type="match status" value="1"/>
</dbReference>
<keyword evidence="2" id="KW-0813">Transport</keyword>
<dbReference type="CDD" id="cd13639">
    <property type="entry name" value="PBP2_OpuAC_like"/>
    <property type="match status" value="1"/>
</dbReference>
<keyword evidence="4" id="KW-0472">Membrane</keyword>
<feature type="chain" id="PRO_5046321814" evidence="5">
    <location>
        <begin position="22"/>
        <end position="291"/>
    </location>
</feature>
<dbReference type="PANTHER" id="PTHR47737">
    <property type="entry name" value="GLYCINE BETAINE/PROLINE BETAINE TRANSPORT SYSTEM PERMEASE PROTEIN PROW"/>
    <property type="match status" value="1"/>
</dbReference>
<reference evidence="8" key="1">
    <citation type="journal article" date="2019" name="Int. J. Syst. Evol. Microbiol.">
        <title>The Global Catalogue of Microorganisms (GCM) 10K type strain sequencing project: providing services to taxonomists for standard genome sequencing and annotation.</title>
        <authorList>
            <consortium name="The Broad Institute Genomics Platform"/>
            <consortium name="The Broad Institute Genome Sequencing Center for Infectious Disease"/>
            <person name="Wu L."/>
            <person name="Ma J."/>
        </authorList>
    </citation>
    <scope>NUCLEOTIDE SEQUENCE [LARGE SCALE GENOMIC DNA]</scope>
    <source>
        <strain evidence="8">CGMCC 4.1621</strain>
    </source>
</reference>